<feature type="transmembrane region" description="Helical" evidence="1">
    <location>
        <begin position="99"/>
        <end position="123"/>
    </location>
</feature>
<reference evidence="2" key="1">
    <citation type="submission" date="2021-01" db="EMBL/GenBank/DDBJ databases">
        <title>Genomic Encyclopedia of Type Strains, Phase IV (KMG-IV): sequencing the most valuable type-strain genomes for metagenomic binning, comparative biology and taxonomic classification.</title>
        <authorList>
            <person name="Goeker M."/>
        </authorList>
    </citation>
    <scope>NUCLEOTIDE SEQUENCE</scope>
    <source>
        <strain evidence="2">DSM 23230</strain>
    </source>
</reference>
<dbReference type="RefSeq" id="WP_204702354.1">
    <property type="nucleotide sequence ID" value="NZ_JAFBDQ010000014.1"/>
</dbReference>
<evidence type="ECO:0000313" key="3">
    <source>
        <dbReference type="Proteomes" id="UP000774000"/>
    </source>
</evidence>
<sequence length="292" mass="32914">METKEVVEGALLAALVTVIIIIGFFLPMLGNILLILSPLPIIIAVTRWNSRLGIIISLVSAIILFILINPGLFLFAIFYTGLLGVSLGAAFDEGFKPKIIIGIGTIAAASSFLLTFFVVQYVLHTNITAQLTEQINIVAQNYKQLGFSAEVTNQVSEQLIRTLKTTFPTLMLCSGLLIAILNYYFSINVLSKLNFNYPYQLKIEKFKLSKLLILGYLLALLFNNIFFDNLYILLTFLFSLQGLAVAYHFYTTKEVSKWYLIVAILFFPLIINLLFFIGIFDLWFDFRNLDDA</sequence>
<feature type="transmembrane region" description="Helical" evidence="1">
    <location>
        <begin position="258"/>
        <end position="280"/>
    </location>
</feature>
<dbReference type="PANTHER" id="PTHR41324:SF1">
    <property type="entry name" value="DUF2232 DOMAIN-CONTAINING PROTEIN"/>
    <property type="match status" value="1"/>
</dbReference>
<proteinExistence type="predicted"/>
<name>A0A938XTK1_9FIRM</name>
<dbReference type="InterPro" id="IPR018710">
    <property type="entry name" value="DUF2232"/>
</dbReference>
<dbReference type="Pfam" id="PF09991">
    <property type="entry name" value="DUF2232"/>
    <property type="match status" value="1"/>
</dbReference>
<organism evidence="2 3">
    <name type="scientific">Halanaerobacter jeridensis</name>
    <dbReference type="NCBI Taxonomy" id="706427"/>
    <lineage>
        <taxon>Bacteria</taxon>
        <taxon>Bacillati</taxon>
        <taxon>Bacillota</taxon>
        <taxon>Clostridia</taxon>
        <taxon>Halanaerobiales</taxon>
        <taxon>Halobacteroidaceae</taxon>
        <taxon>Halanaerobacter</taxon>
    </lineage>
</organism>
<keyword evidence="1" id="KW-1133">Transmembrane helix</keyword>
<feature type="transmembrane region" description="Helical" evidence="1">
    <location>
        <begin position="208"/>
        <end position="226"/>
    </location>
</feature>
<accession>A0A938XTK1</accession>
<evidence type="ECO:0000256" key="1">
    <source>
        <dbReference type="SAM" id="Phobius"/>
    </source>
</evidence>
<dbReference type="AlphaFoldDB" id="A0A938XTK1"/>
<feature type="transmembrane region" description="Helical" evidence="1">
    <location>
        <begin position="73"/>
        <end position="92"/>
    </location>
</feature>
<feature type="transmembrane region" description="Helical" evidence="1">
    <location>
        <begin position="167"/>
        <end position="187"/>
    </location>
</feature>
<protein>
    <submittedName>
        <fullName evidence="2">Uncharacterized protein YybS (DUF2232 family)</fullName>
    </submittedName>
</protein>
<feature type="transmembrane region" description="Helical" evidence="1">
    <location>
        <begin position="12"/>
        <end position="36"/>
    </location>
</feature>
<keyword evidence="1" id="KW-0472">Membrane</keyword>
<dbReference type="EMBL" id="JAFBDQ010000014">
    <property type="protein sequence ID" value="MBM7557609.1"/>
    <property type="molecule type" value="Genomic_DNA"/>
</dbReference>
<comment type="caution">
    <text evidence="2">The sequence shown here is derived from an EMBL/GenBank/DDBJ whole genome shotgun (WGS) entry which is preliminary data.</text>
</comment>
<gene>
    <name evidence="2" type="ORF">JOC47_002475</name>
</gene>
<dbReference type="PANTHER" id="PTHR41324">
    <property type="entry name" value="MEMBRANE PROTEIN-RELATED"/>
    <property type="match status" value="1"/>
</dbReference>
<dbReference type="Proteomes" id="UP000774000">
    <property type="component" value="Unassembled WGS sequence"/>
</dbReference>
<keyword evidence="1" id="KW-0812">Transmembrane</keyword>
<feature type="transmembrane region" description="Helical" evidence="1">
    <location>
        <begin position="48"/>
        <end position="67"/>
    </location>
</feature>
<keyword evidence="3" id="KW-1185">Reference proteome</keyword>
<evidence type="ECO:0000313" key="2">
    <source>
        <dbReference type="EMBL" id="MBM7557609.1"/>
    </source>
</evidence>
<feature type="transmembrane region" description="Helical" evidence="1">
    <location>
        <begin position="232"/>
        <end position="251"/>
    </location>
</feature>